<dbReference type="EMBL" id="DS178265">
    <property type="protein sequence ID" value="EHS63876.1"/>
    <property type="molecule type" value="Genomic_DNA"/>
</dbReference>
<dbReference type="OrthoDB" id="912362at2759"/>
<dbReference type="PANTHER" id="PTHR47150">
    <property type="entry name" value="OS12G0169200 PROTEIN"/>
    <property type="match status" value="1"/>
</dbReference>
<dbReference type="RefSeq" id="XP_003890571.1">
    <property type="nucleotide sequence ID" value="XM_003890522.1"/>
</dbReference>
<organism evidence="2 3">
    <name type="scientific">Puccinia graminis f. sp. tritici (strain CRL 75-36-700-3 / race SCCL)</name>
    <name type="common">Black stem rust fungus</name>
    <dbReference type="NCBI Taxonomy" id="418459"/>
    <lineage>
        <taxon>Eukaryota</taxon>
        <taxon>Fungi</taxon>
        <taxon>Dikarya</taxon>
        <taxon>Basidiomycota</taxon>
        <taxon>Pucciniomycotina</taxon>
        <taxon>Pucciniomycetes</taxon>
        <taxon>Pucciniales</taxon>
        <taxon>Pucciniaceae</taxon>
        <taxon>Puccinia</taxon>
    </lineage>
</organism>
<dbReference type="InParanoid" id="H6QPJ1"/>
<accession>H6QPJ1</accession>
<keyword evidence="3" id="KW-1185">Reference proteome</keyword>
<protein>
    <submittedName>
        <fullName evidence="2">Uncharacterized protein</fullName>
    </submittedName>
</protein>
<proteinExistence type="predicted"/>
<dbReference type="GeneID" id="13543227"/>
<name>H6QPJ1_PUCGT</name>
<dbReference type="KEGG" id="pgr:PGTG_20858"/>
<evidence type="ECO:0000313" key="2">
    <source>
        <dbReference type="EMBL" id="EHS63876.1"/>
    </source>
</evidence>
<reference evidence="3" key="1">
    <citation type="journal article" date="2011" name="Proc. Natl. Acad. Sci. U.S.A.">
        <title>Obligate biotrophy features unraveled by the genomic analysis of rust fungi.</title>
        <authorList>
            <person name="Duplessis S."/>
            <person name="Cuomo C.A."/>
            <person name="Lin Y.-C."/>
            <person name="Aerts A."/>
            <person name="Tisserant E."/>
            <person name="Veneault-Fourrey C."/>
            <person name="Joly D.L."/>
            <person name="Hacquard S."/>
            <person name="Amselem J."/>
            <person name="Cantarel B.L."/>
            <person name="Chiu R."/>
            <person name="Coutinho P.M."/>
            <person name="Feau N."/>
            <person name="Field M."/>
            <person name="Frey P."/>
            <person name="Gelhaye E."/>
            <person name="Goldberg J."/>
            <person name="Grabherr M.G."/>
            <person name="Kodira C.D."/>
            <person name="Kohler A."/>
            <person name="Kuees U."/>
            <person name="Lindquist E.A."/>
            <person name="Lucas S.M."/>
            <person name="Mago R."/>
            <person name="Mauceli E."/>
            <person name="Morin E."/>
            <person name="Murat C."/>
            <person name="Pangilinan J.L."/>
            <person name="Park R."/>
            <person name="Pearson M."/>
            <person name="Quesneville H."/>
            <person name="Rouhier N."/>
            <person name="Sakthikumar S."/>
            <person name="Salamov A.A."/>
            <person name="Schmutz J."/>
            <person name="Selles B."/>
            <person name="Shapiro H."/>
            <person name="Tanguay P."/>
            <person name="Tuskan G.A."/>
            <person name="Henrissat B."/>
            <person name="Van de Peer Y."/>
            <person name="Rouze P."/>
            <person name="Ellis J.G."/>
            <person name="Dodds P.N."/>
            <person name="Schein J.E."/>
            <person name="Zhong S."/>
            <person name="Hamelin R.C."/>
            <person name="Grigoriev I.V."/>
            <person name="Szabo L.J."/>
            <person name="Martin F."/>
        </authorList>
    </citation>
    <scope>NUCLEOTIDE SEQUENCE [LARGE SCALE GENOMIC DNA]</scope>
    <source>
        <strain evidence="3">CRL 75-36-700-3 / race SCCL</strain>
    </source>
</reference>
<dbReference type="Proteomes" id="UP000008783">
    <property type="component" value="Unassembled WGS sequence"/>
</dbReference>
<gene>
    <name evidence="2" type="ORF">PGTG_20858</name>
</gene>
<evidence type="ECO:0000313" key="3">
    <source>
        <dbReference type="Proteomes" id="UP000008783"/>
    </source>
</evidence>
<dbReference type="PANTHER" id="PTHR47150:SF5">
    <property type="entry name" value="OS07G0546750 PROTEIN"/>
    <property type="match status" value="1"/>
</dbReference>
<evidence type="ECO:0000256" key="1">
    <source>
        <dbReference type="SAM" id="MobiDB-lite"/>
    </source>
</evidence>
<feature type="region of interest" description="Disordered" evidence="1">
    <location>
        <begin position="37"/>
        <end position="61"/>
    </location>
</feature>
<sequence>MEHRLLQSILETQAAVLATATNIQTVVTDTIHMLFDEDNENQEPPRQGGSRPGRRPNLPRGFEEGYQRLYKDYLSPQPIYGLYPVQKITSALHMLAYGGAADLNDEYIRIAKSTSLQALNEFCSSVIELYKPQDLRSIIST</sequence>
<dbReference type="HOGENOM" id="CLU_1826257_0_0_1"/>
<dbReference type="AlphaFoldDB" id="H6QPJ1"/>
<dbReference type="VEuPathDB" id="FungiDB:PGTG_20858"/>